<evidence type="ECO:0000256" key="2">
    <source>
        <dbReference type="ARBA" id="ARBA00009463"/>
    </source>
</evidence>
<proteinExistence type="inferred from homology"/>
<dbReference type="InterPro" id="IPR036291">
    <property type="entry name" value="NAD(P)-bd_dom_sf"/>
</dbReference>
<dbReference type="Pfam" id="PF02737">
    <property type="entry name" value="3HCDH_N"/>
    <property type="match status" value="1"/>
</dbReference>
<feature type="domain" description="3-hydroxyacyl-CoA dehydrogenase NAD binding" evidence="5">
    <location>
        <begin position="29"/>
        <end position="141"/>
    </location>
</feature>
<evidence type="ECO:0000256" key="1">
    <source>
        <dbReference type="ARBA" id="ARBA00005086"/>
    </source>
</evidence>
<organism evidence="6 7">
    <name type="scientific">Paenibacillus validus</name>
    <dbReference type="NCBI Taxonomy" id="44253"/>
    <lineage>
        <taxon>Bacteria</taxon>
        <taxon>Bacillati</taxon>
        <taxon>Bacillota</taxon>
        <taxon>Bacilli</taxon>
        <taxon>Bacillales</taxon>
        <taxon>Paenibacillaceae</taxon>
        <taxon>Paenibacillus</taxon>
    </lineage>
</organism>
<keyword evidence="7" id="KW-1185">Reference proteome</keyword>
<dbReference type="InterPro" id="IPR006108">
    <property type="entry name" value="3HC_DH_C"/>
</dbReference>
<protein>
    <submittedName>
        <fullName evidence="6">3-hydroxybutyryl-CoA dehydrogenase</fullName>
    </submittedName>
</protein>
<evidence type="ECO:0000259" key="4">
    <source>
        <dbReference type="Pfam" id="PF00725"/>
    </source>
</evidence>
<feature type="domain" description="3-hydroxyacyl-CoA dehydrogenase C-terminal" evidence="4">
    <location>
        <begin position="145"/>
        <end position="241"/>
    </location>
</feature>
<dbReference type="InterPro" id="IPR008927">
    <property type="entry name" value="6-PGluconate_DH-like_C_sf"/>
</dbReference>
<dbReference type="InterPro" id="IPR006176">
    <property type="entry name" value="3-OHacyl-CoA_DH_NAD-bd"/>
</dbReference>
<dbReference type="Pfam" id="PF00725">
    <property type="entry name" value="3HCDH"/>
    <property type="match status" value="1"/>
</dbReference>
<dbReference type="Gene3D" id="1.10.1040.10">
    <property type="entry name" value="N-(1-d-carboxylethyl)-l-norvaline Dehydrogenase, domain 2"/>
    <property type="match status" value="1"/>
</dbReference>
<comment type="pathway">
    <text evidence="1">Lipid metabolism; butanoate metabolism.</text>
</comment>
<dbReference type="GO" id="GO:0006631">
    <property type="term" value="P:fatty acid metabolic process"/>
    <property type="evidence" value="ECO:0007669"/>
    <property type="project" value="InterPro"/>
</dbReference>
<evidence type="ECO:0000313" key="7">
    <source>
        <dbReference type="Proteomes" id="UP000450917"/>
    </source>
</evidence>
<comment type="caution">
    <text evidence="6">The sequence shown here is derived from an EMBL/GenBank/DDBJ whole genome shotgun (WGS) entry which is preliminary data.</text>
</comment>
<comment type="similarity">
    <text evidence="2">Belongs to the 3-hydroxyacyl-CoA dehydrogenase family.</text>
</comment>
<dbReference type="InterPro" id="IPR013328">
    <property type="entry name" value="6PGD_dom2"/>
</dbReference>
<evidence type="ECO:0000256" key="3">
    <source>
        <dbReference type="ARBA" id="ARBA00023002"/>
    </source>
</evidence>
<accession>A0A7X2Z6Q3</accession>
<dbReference type="EMBL" id="WNZX01000001">
    <property type="protein sequence ID" value="MUG69360.1"/>
    <property type="molecule type" value="Genomic_DNA"/>
</dbReference>
<dbReference type="GO" id="GO:0016616">
    <property type="term" value="F:oxidoreductase activity, acting on the CH-OH group of donors, NAD or NADP as acceptor"/>
    <property type="evidence" value="ECO:0007669"/>
    <property type="project" value="InterPro"/>
</dbReference>
<dbReference type="RefSeq" id="WP_141334457.1">
    <property type="nucleotide sequence ID" value="NZ_WNZX01000001.1"/>
</dbReference>
<gene>
    <name evidence="6" type="ORF">GNP93_01590</name>
</gene>
<dbReference type="PANTHER" id="PTHR48075">
    <property type="entry name" value="3-HYDROXYACYL-COA DEHYDROGENASE FAMILY PROTEIN"/>
    <property type="match status" value="1"/>
</dbReference>
<dbReference type="PANTHER" id="PTHR48075:SF5">
    <property type="entry name" value="3-HYDROXYBUTYRYL-COA DEHYDROGENASE"/>
    <property type="match status" value="1"/>
</dbReference>
<evidence type="ECO:0000259" key="5">
    <source>
        <dbReference type="Pfam" id="PF02737"/>
    </source>
</evidence>
<keyword evidence="3" id="KW-0560">Oxidoreductase</keyword>
<dbReference type="Proteomes" id="UP000450917">
    <property type="component" value="Unassembled WGS sequence"/>
</dbReference>
<dbReference type="AlphaFoldDB" id="A0A7X2Z6Q3"/>
<dbReference type="Gene3D" id="3.40.50.720">
    <property type="entry name" value="NAD(P)-binding Rossmann-like Domain"/>
    <property type="match status" value="1"/>
</dbReference>
<name>A0A7X2Z6Q3_9BACL</name>
<reference evidence="6 7" key="1">
    <citation type="submission" date="2019-11" db="EMBL/GenBank/DDBJ databases">
        <title>Draft genome sequences of five Paenibacillus species of dairy origin.</title>
        <authorList>
            <person name="Olajide A.M."/>
            <person name="Chen S."/>
            <person name="Lapointe G."/>
        </authorList>
    </citation>
    <scope>NUCLEOTIDE SEQUENCE [LARGE SCALE GENOMIC DNA]</scope>
    <source>
        <strain evidence="6 7">2CS3</strain>
    </source>
</reference>
<dbReference type="SUPFAM" id="SSF51735">
    <property type="entry name" value="NAD(P)-binding Rossmann-fold domains"/>
    <property type="match status" value="1"/>
</dbReference>
<sequence length="249" mass="27210">MRELPNVLILGNNSLAAALRKLCSDSGRVQLSDGSRLEREMDVIVETTNADLAQKRANLASAETYAAGGDTLILSTVLGISATESASWLQDSTRLVGFSAFATIEKSELVEIAPALQTEESKLRQAARFFEALGKQTETVQDEVGLVYARILSLIINEAAFGLMEGIASPQDIDTAMRQGTNYPMGPLEWADTVGVDDIVAVLNGLHREIGEDRYRPAPLLRKLLYAKRLGLQSGRGFYTYPEERKFPS</sequence>
<dbReference type="SUPFAM" id="SSF48179">
    <property type="entry name" value="6-phosphogluconate dehydrogenase C-terminal domain-like"/>
    <property type="match status" value="1"/>
</dbReference>
<evidence type="ECO:0000313" key="6">
    <source>
        <dbReference type="EMBL" id="MUG69360.1"/>
    </source>
</evidence>
<dbReference type="GO" id="GO:0070403">
    <property type="term" value="F:NAD+ binding"/>
    <property type="evidence" value="ECO:0007669"/>
    <property type="project" value="InterPro"/>
</dbReference>